<proteinExistence type="predicted"/>
<dbReference type="InterPro" id="IPR027417">
    <property type="entry name" value="P-loop_NTPase"/>
</dbReference>
<gene>
    <name evidence="3" type="ORF">CGERO_03850</name>
</gene>
<keyword evidence="4" id="KW-1185">Reference proteome</keyword>
<dbReference type="GO" id="GO:0004519">
    <property type="term" value="F:endonuclease activity"/>
    <property type="evidence" value="ECO:0007669"/>
    <property type="project" value="InterPro"/>
</dbReference>
<evidence type="ECO:0000259" key="1">
    <source>
        <dbReference type="Pfam" id="PF03354"/>
    </source>
</evidence>
<evidence type="ECO:0000313" key="4">
    <source>
        <dbReference type="Proteomes" id="UP000271587"/>
    </source>
</evidence>
<evidence type="ECO:0000259" key="2">
    <source>
        <dbReference type="Pfam" id="PF20441"/>
    </source>
</evidence>
<dbReference type="InterPro" id="IPR005021">
    <property type="entry name" value="Terminase_largesu-like"/>
</dbReference>
<name>A0A3G6IZG7_9CORY</name>
<dbReference type="Gene3D" id="3.40.50.300">
    <property type="entry name" value="P-loop containing nucleotide triphosphate hydrolases"/>
    <property type="match status" value="1"/>
</dbReference>
<evidence type="ECO:0000313" key="3">
    <source>
        <dbReference type="EMBL" id="AZA11087.1"/>
    </source>
</evidence>
<dbReference type="Gene3D" id="3.30.420.240">
    <property type="match status" value="1"/>
</dbReference>
<feature type="domain" description="Terminase large subunit-like ATPase" evidence="1">
    <location>
        <begin position="72"/>
        <end position="182"/>
    </location>
</feature>
<dbReference type="RefSeq" id="WP_123933552.1">
    <property type="nucleotide sequence ID" value="NZ_CP033897.1"/>
</dbReference>
<dbReference type="InterPro" id="IPR046462">
    <property type="entry name" value="TerL_nuclease"/>
</dbReference>
<dbReference type="PANTHER" id="PTHR41287:SF1">
    <property type="entry name" value="PROTEIN YMFN"/>
    <property type="match status" value="1"/>
</dbReference>
<dbReference type="Pfam" id="PF03354">
    <property type="entry name" value="TerL_ATPase"/>
    <property type="match status" value="1"/>
</dbReference>
<dbReference type="OrthoDB" id="3197057at2"/>
<feature type="domain" description="Terminase large subunit-like endonuclease" evidence="2">
    <location>
        <begin position="351"/>
        <end position="470"/>
    </location>
</feature>
<organism evidence="3 4">
    <name type="scientific">Corynebacterium gerontici</name>
    <dbReference type="NCBI Taxonomy" id="2079234"/>
    <lineage>
        <taxon>Bacteria</taxon>
        <taxon>Bacillati</taxon>
        <taxon>Actinomycetota</taxon>
        <taxon>Actinomycetes</taxon>
        <taxon>Mycobacteriales</taxon>
        <taxon>Corynebacteriaceae</taxon>
        <taxon>Corynebacterium</taxon>
    </lineage>
</organism>
<sequence>MGAGPKKAAELSPLPWKPRSKGADQLRLFCSRYLRVPRGKGAGSPLLLRDWQVEMCRTLLDDPETSLACWVIPRGNGKSGLAAAIGLHHIFMSGIEGARCAIVAQDERRATAMLKTAARMVELNEELAKRCKVYIDRIEIPATDSKLLALPAEAQRIEGEDLTLGIVDEIGFVRKDSFEATIFSAGKREGSKVLAIGTPSPARFKDISPLWDLVVRGRANAEDRSFKLVEFGADPSLPIDDPETWAIANPAYGDWLSEKAIRGQLPPTTRELEFRRARLGQWVEQSAEPAVPPDAWKRCSRPDVRIPRGSKVVLSLDGSMNNDSTAILVGSVSSRPHFQIGGLWEPHKQEEGYEVPVLEVEDRIRELAATFKVVEVVADPFRWQRSLQVLSEDGLPVHKFPQSTQRLSPATQDLRTAVSAELLTHSGESELSAHVLRASVEESQRGMKLSKPSRGQKIDLAACLIMAYSRCSWLGSPKNRKARTVRGFRR</sequence>
<dbReference type="PANTHER" id="PTHR41287">
    <property type="match status" value="1"/>
</dbReference>
<accession>A0A3G6IZG7</accession>
<dbReference type="Proteomes" id="UP000271587">
    <property type="component" value="Chromosome"/>
</dbReference>
<dbReference type="Pfam" id="PF20441">
    <property type="entry name" value="TerL_nuclease"/>
    <property type="match status" value="1"/>
</dbReference>
<reference evidence="3 4" key="1">
    <citation type="submission" date="2018-11" db="EMBL/GenBank/DDBJ databases">
        <authorList>
            <person name="Kleinhagauer T."/>
            <person name="Glaeser S.P."/>
            <person name="Spergser J."/>
            <person name="Ruckert C."/>
            <person name="Kaempfer P."/>
            <person name="Busse H.-J."/>
        </authorList>
    </citation>
    <scope>NUCLEOTIDE SEQUENCE [LARGE SCALE GENOMIC DNA]</scope>
    <source>
        <strain evidence="3 4">W8</strain>
    </source>
</reference>
<dbReference type="InterPro" id="IPR046461">
    <property type="entry name" value="TerL_ATPase"/>
</dbReference>
<dbReference type="EMBL" id="CP033897">
    <property type="protein sequence ID" value="AZA11087.1"/>
    <property type="molecule type" value="Genomic_DNA"/>
</dbReference>
<dbReference type="AlphaFoldDB" id="A0A3G6IZG7"/>
<dbReference type="KEGG" id="cgk:CGERO_03850"/>
<protein>
    <submittedName>
        <fullName evidence="3">Phage Terminase</fullName>
    </submittedName>
</protein>